<name>A0AAD6IQR1_DREDA</name>
<dbReference type="PANTHER" id="PTHR12804:SF0">
    <property type="entry name" value="SIGNAL PEPTIDASE COMPLEX SUBUNIT 3"/>
    <property type="match status" value="1"/>
</dbReference>
<dbReference type="PANTHER" id="PTHR12804">
    <property type="entry name" value="MICROSOMAL SIGNAL PEPTIDASE 23 KD SUBUNIT SPC22/23"/>
    <property type="match status" value="1"/>
</dbReference>
<dbReference type="InterPro" id="IPR007653">
    <property type="entry name" value="SPC3"/>
</dbReference>
<evidence type="ECO:0000256" key="10">
    <source>
        <dbReference type="ARBA" id="ARBA00045670"/>
    </source>
</evidence>
<comment type="subcellular location">
    <subcellularLocation>
        <location evidence="1">Endoplasmic reticulum membrane</location>
        <topology evidence="1">Single-pass type II membrane protein</topology>
    </subcellularLocation>
</comment>
<dbReference type="Proteomes" id="UP001221413">
    <property type="component" value="Unassembled WGS sequence"/>
</dbReference>
<feature type="transmembrane region" description="Helical" evidence="11">
    <location>
        <begin position="56"/>
        <end position="78"/>
    </location>
</feature>
<evidence type="ECO:0000256" key="1">
    <source>
        <dbReference type="ARBA" id="ARBA00004648"/>
    </source>
</evidence>
<keyword evidence="4" id="KW-0256">Endoplasmic reticulum</keyword>
<gene>
    <name evidence="12" type="ORF">Dda_8491</name>
</gene>
<evidence type="ECO:0000313" key="13">
    <source>
        <dbReference type="Proteomes" id="UP001221413"/>
    </source>
</evidence>
<keyword evidence="6 11" id="KW-1133">Transmembrane helix</keyword>
<evidence type="ECO:0000256" key="6">
    <source>
        <dbReference type="ARBA" id="ARBA00022989"/>
    </source>
</evidence>
<dbReference type="GO" id="GO:0005787">
    <property type="term" value="C:signal peptidase complex"/>
    <property type="evidence" value="ECO:0007669"/>
    <property type="project" value="InterPro"/>
</dbReference>
<comment type="caution">
    <text evidence="12">The sequence shown here is derived from an EMBL/GenBank/DDBJ whole genome shotgun (WGS) entry which is preliminary data.</text>
</comment>
<evidence type="ECO:0000256" key="4">
    <source>
        <dbReference type="ARBA" id="ARBA00022824"/>
    </source>
</evidence>
<evidence type="ECO:0000256" key="9">
    <source>
        <dbReference type="ARBA" id="ARBA00033146"/>
    </source>
</evidence>
<keyword evidence="3 11" id="KW-0812">Transmembrane</keyword>
<proteinExistence type="inferred from homology"/>
<keyword evidence="5" id="KW-0735">Signal-anchor</keyword>
<comment type="similarity">
    <text evidence="2">Belongs to the SPCS3 family.</text>
</comment>
<protein>
    <recommendedName>
        <fullName evidence="8">Signal peptidase complex subunit 3</fullName>
    </recommendedName>
    <alternativeName>
        <fullName evidence="9">Microsomal signal peptidase subunit 3</fullName>
    </alternativeName>
</protein>
<dbReference type="Pfam" id="PF04573">
    <property type="entry name" value="SPC22"/>
    <property type="match status" value="1"/>
</dbReference>
<reference evidence="12" key="1">
    <citation type="submission" date="2023-01" db="EMBL/GenBank/DDBJ databases">
        <title>The chitinases involved in constricting ring structure development in the nematode-trapping fungus Drechslerella dactyloides.</title>
        <authorList>
            <person name="Wang R."/>
            <person name="Zhang L."/>
            <person name="Tang P."/>
            <person name="Li S."/>
            <person name="Liang L."/>
        </authorList>
    </citation>
    <scope>NUCLEOTIDE SEQUENCE</scope>
    <source>
        <strain evidence="12">YMF1.00031</strain>
    </source>
</reference>
<evidence type="ECO:0000256" key="11">
    <source>
        <dbReference type="SAM" id="Phobius"/>
    </source>
</evidence>
<evidence type="ECO:0000256" key="2">
    <source>
        <dbReference type="ARBA" id="ARBA00009289"/>
    </source>
</evidence>
<dbReference type="GO" id="GO:0045047">
    <property type="term" value="P:protein targeting to ER"/>
    <property type="evidence" value="ECO:0007669"/>
    <property type="project" value="TreeGrafter"/>
</dbReference>
<evidence type="ECO:0000256" key="7">
    <source>
        <dbReference type="ARBA" id="ARBA00023136"/>
    </source>
</evidence>
<evidence type="ECO:0000256" key="8">
    <source>
        <dbReference type="ARBA" id="ARBA00029556"/>
    </source>
</evidence>
<evidence type="ECO:0000313" key="12">
    <source>
        <dbReference type="EMBL" id="KAJ6256626.1"/>
    </source>
</evidence>
<dbReference type="EMBL" id="JAQGDS010000012">
    <property type="protein sequence ID" value="KAJ6256626.1"/>
    <property type="molecule type" value="Genomic_DNA"/>
</dbReference>
<accession>A0AAD6IQR1</accession>
<evidence type="ECO:0000256" key="5">
    <source>
        <dbReference type="ARBA" id="ARBA00022968"/>
    </source>
</evidence>
<keyword evidence="7 11" id="KW-0472">Membrane</keyword>
<dbReference type="AlphaFoldDB" id="A0AAD6IQR1"/>
<comment type="function">
    <text evidence="10">Essential component of the signal peptidase complex (SPC) which catalyzes the cleavage of N-terminal signal sequences from nascent proteins as they are translocated into the lumen of the endoplasmic reticulum. Essential for the SPC catalytic activity, possibly by stabilizing and positioning the active center of the complex close to the lumenal surface. Essential for viability.</text>
</comment>
<organism evidence="12 13">
    <name type="scientific">Drechslerella dactyloides</name>
    <name type="common">Nematode-trapping fungus</name>
    <name type="synonym">Arthrobotrys dactyloides</name>
    <dbReference type="NCBI Taxonomy" id="74499"/>
    <lineage>
        <taxon>Eukaryota</taxon>
        <taxon>Fungi</taxon>
        <taxon>Dikarya</taxon>
        <taxon>Ascomycota</taxon>
        <taxon>Pezizomycotina</taxon>
        <taxon>Orbiliomycetes</taxon>
        <taxon>Orbiliales</taxon>
        <taxon>Orbiliaceae</taxon>
        <taxon>Drechslerella</taxon>
    </lineage>
</organism>
<dbReference type="GO" id="GO:0006465">
    <property type="term" value="P:signal peptide processing"/>
    <property type="evidence" value="ECO:0007669"/>
    <property type="project" value="InterPro"/>
</dbReference>
<keyword evidence="13" id="KW-1185">Reference proteome</keyword>
<sequence>MLCLSRNEIVQCRDLGRILSYAGAGREAGPFEEVNSQHMSRSWRSGKDRLVRLQQVFGLLTTVSFVLATAIAMTSYMYPMNPTASIKVNDVAVVRRRSGGYYSTRVNEYANIKFDLDADFESLYNWNTKQIFVWISASYGGDRYPENEAVIWDKIIDAYAPSKKLTFKNIKAKYNIHDITGDYKHRNATLKLSWNVQPHVGVLMWGSASGSETKGFIFPSEKARAAV</sequence>
<evidence type="ECO:0000256" key="3">
    <source>
        <dbReference type="ARBA" id="ARBA00022692"/>
    </source>
</evidence>